<dbReference type="CDD" id="cd00077">
    <property type="entry name" value="HDc"/>
    <property type="match status" value="1"/>
</dbReference>
<gene>
    <name evidence="2" type="ORF">BLA60_15250</name>
</gene>
<sequence>MEPELPAFPRTPACAGAREVAEKYCSVALLNHCLRSYLWAAAHGSREGVPYDPELLYVGALLHDIGLVTEFDSHALGFDDVSGHVAYVFSAGAGWPEARRAQLVDVVLSHTWDVVDVDVHPEGFLLERSTSMDISGRYMDDFSAGFKAGVLDLLPRAGIAKEFLACFRDQADRKPASSPARALRDGLADGILGNALDR</sequence>
<dbReference type="OrthoDB" id="8478129at2"/>
<reference evidence="2 3" key="1">
    <citation type="submission" date="2016-12" db="EMBL/GenBank/DDBJ databases">
        <title>The draft genome sequence of Actinophytocola xinjiangensis.</title>
        <authorList>
            <person name="Wang W."/>
            <person name="Yuan L."/>
        </authorList>
    </citation>
    <scope>NUCLEOTIDE SEQUENCE [LARGE SCALE GENOMIC DNA]</scope>
    <source>
        <strain evidence="2 3">CGMCC 4.4663</strain>
    </source>
</reference>
<feature type="domain" description="HD" evidence="1">
    <location>
        <begin position="30"/>
        <end position="72"/>
    </location>
</feature>
<dbReference type="SUPFAM" id="SSF109604">
    <property type="entry name" value="HD-domain/PDEase-like"/>
    <property type="match status" value="1"/>
</dbReference>
<name>A0A7Z0WMI6_9PSEU</name>
<dbReference type="RefSeq" id="WP_075133526.1">
    <property type="nucleotide sequence ID" value="NZ_MSIF01000006.1"/>
</dbReference>
<dbReference type="InterPro" id="IPR006674">
    <property type="entry name" value="HD_domain"/>
</dbReference>
<dbReference type="PANTHER" id="PTHR35569">
    <property type="entry name" value="CYANAMIDE HYDRATASE DDI2-RELATED"/>
    <property type="match status" value="1"/>
</dbReference>
<dbReference type="Proteomes" id="UP000185696">
    <property type="component" value="Unassembled WGS sequence"/>
</dbReference>
<keyword evidence="3" id="KW-1185">Reference proteome</keyword>
<proteinExistence type="predicted"/>
<accession>A0A7Z0WMI6</accession>
<evidence type="ECO:0000313" key="3">
    <source>
        <dbReference type="Proteomes" id="UP000185696"/>
    </source>
</evidence>
<dbReference type="PANTHER" id="PTHR35569:SF1">
    <property type="entry name" value="CYANAMIDE HYDRATASE DDI2-RELATED"/>
    <property type="match status" value="1"/>
</dbReference>
<comment type="caution">
    <text evidence="2">The sequence shown here is derived from an EMBL/GenBank/DDBJ whole genome shotgun (WGS) entry which is preliminary data.</text>
</comment>
<dbReference type="EMBL" id="MSIF01000006">
    <property type="protein sequence ID" value="OLF10537.1"/>
    <property type="molecule type" value="Genomic_DNA"/>
</dbReference>
<dbReference type="AlphaFoldDB" id="A0A7Z0WMI6"/>
<evidence type="ECO:0000313" key="2">
    <source>
        <dbReference type="EMBL" id="OLF10537.1"/>
    </source>
</evidence>
<dbReference type="InterPro" id="IPR003607">
    <property type="entry name" value="HD/PDEase_dom"/>
</dbReference>
<dbReference type="Gene3D" id="1.10.3210.10">
    <property type="entry name" value="Hypothetical protein af1432"/>
    <property type="match status" value="1"/>
</dbReference>
<organism evidence="2 3">
    <name type="scientific">Actinophytocola xinjiangensis</name>
    <dbReference type="NCBI Taxonomy" id="485602"/>
    <lineage>
        <taxon>Bacteria</taxon>
        <taxon>Bacillati</taxon>
        <taxon>Actinomycetota</taxon>
        <taxon>Actinomycetes</taxon>
        <taxon>Pseudonocardiales</taxon>
        <taxon>Pseudonocardiaceae</taxon>
    </lineage>
</organism>
<evidence type="ECO:0000259" key="1">
    <source>
        <dbReference type="Pfam" id="PF01966"/>
    </source>
</evidence>
<dbReference type="Pfam" id="PF01966">
    <property type="entry name" value="HD"/>
    <property type="match status" value="1"/>
</dbReference>
<protein>
    <submittedName>
        <fullName evidence="2">Cyanamide hydratase</fullName>
    </submittedName>
</protein>